<evidence type="ECO:0000313" key="3">
    <source>
        <dbReference type="Proteomes" id="UP001230328"/>
    </source>
</evidence>
<gene>
    <name evidence="2" type="ORF">QF035_010695</name>
</gene>
<keyword evidence="3" id="KW-1185">Reference proteome</keyword>
<dbReference type="EMBL" id="JAUSZI010000002">
    <property type="protein sequence ID" value="MDQ1033113.1"/>
    <property type="molecule type" value="Genomic_DNA"/>
</dbReference>
<evidence type="ECO:0000313" key="2">
    <source>
        <dbReference type="EMBL" id="MDQ1033113.1"/>
    </source>
</evidence>
<dbReference type="InterPro" id="IPR025285">
    <property type="entry name" value="DUF4145"/>
</dbReference>
<protein>
    <recommendedName>
        <fullName evidence="1">DUF4145 domain-containing protein</fullName>
    </recommendedName>
</protein>
<feature type="domain" description="DUF4145" evidence="1">
    <location>
        <begin position="125"/>
        <end position="209"/>
    </location>
</feature>
<dbReference type="Pfam" id="PF13643">
    <property type="entry name" value="DUF4145"/>
    <property type="match status" value="1"/>
</dbReference>
<name>A0ABU0TBP0_9ACTN</name>
<accession>A0ABU0TBP0</accession>
<organism evidence="2 3">
    <name type="scientific">Streptomyces umbrinus</name>
    <dbReference type="NCBI Taxonomy" id="67370"/>
    <lineage>
        <taxon>Bacteria</taxon>
        <taxon>Bacillati</taxon>
        <taxon>Actinomycetota</taxon>
        <taxon>Actinomycetes</taxon>
        <taxon>Kitasatosporales</taxon>
        <taxon>Streptomycetaceae</taxon>
        <taxon>Streptomyces</taxon>
        <taxon>Streptomyces phaeochromogenes group</taxon>
    </lineage>
</organism>
<dbReference type="Proteomes" id="UP001230328">
    <property type="component" value="Unassembled WGS sequence"/>
</dbReference>
<comment type="caution">
    <text evidence="2">The sequence shown here is derived from an EMBL/GenBank/DDBJ whole genome shotgun (WGS) entry which is preliminary data.</text>
</comment>
<dbReference type="RefSeq" id="WP_307530245.1">
    <property type="nucleotide sequence ID" value="NZ_JAUSZI010000002.1"/>
</dbReference>
<evidence type="ECO:0000259" key="1">
    <source>
        <dbReference type="Pfam" id="PF13643"/>
    </source>
</evidence>
<reference evidence="2 3" key="1">
    <citation type="submission" date="2023-07" db="EMBL/GenBank/DDBJ databases">
        <title>Comparative genomics of wheat-associated soil bacteria to identify genetic determinants of phenazine resistance.</title>
        <authorList>
            <person name="Mouncey N."/>
        </authorList>
    </citation>
    <scope>NUCLEOTIDE SEQUENCE [LARGE SCALE GENOMIC DNA]</scope>
    <source>
        <strain evidence="2 3">V2I4</strain>
    </source>
</reference>
<proteinExistence type="predicted"/>
<sequence>MTEQEKLVSLQQRRAVCPYPDCATGTVMDMVDQRMIAPESREYAFGGFGDEGSLPVHPHSSWTQQECWVCQLCGRSVLEVIECKQTGWGKDARIEELTRLVLWPSPPPRVLPPDVPERIRSAYEEASRAENAGAARLAGVGYRSAVEELCKDQGATHHTLHGKIQELAAKGLPADVITALDETRVVGNDSVHHGVAYSAEELADIAELVAEAAVLLYVQPAQRRRMAESRRRRHEAAQQNP</sequence>